<gene>
    <name evidence="1" type="ORF">BaRGS_00026178</name>
</gene>
<dbReference type="Proteomes" id="UP001519460">
    <property type="component" value="Unassembled WGS sequence"/>
</dbReference>
<accession>A0ABD0K671</accession>
<organism evidence="1 2">
    <name type="scientific">Batillaria attramentaria</name>
    <dbReference type="NCBI Taxonomy" id="370345"/>
    <lineage>
        <taxon>Eukaryota</taxon>
        <taxon>Metazoa</taxon>
        <taxon>Spiralia</taxon>
        <taxon>Lophotrochozoa</taxon>
        <taxon>Mollusca</taxon>
        <taxon>Gastropoda</taxon>
        <taxon>Caenogastropoda</taxon>
        <taxon>Sorbeoconcha</taxon>
        <taxon>Cerithioidea</taxon>
        <taxon>Batillariidae</taxon>
        <taxon>Batillaria</taxon>
    </lineage>
</organism>
<sequence>MHKHKHKTPQYLEQGSDRQSFIVHVTSQYAATLLFWTQGSPSAGGVKCSIYITKMPAPLALECVKGVFCWVCHDNGRQGPGWGGTVCLCTLGGQGKESLPLALQKRLSVHEKTRTKSEKS</sequence>
<reference evidence="1 2" key="1">
    <citation type="journal article" date="2023" name="Sci. Data">
        <title>Genome assembly of the Korean intertidal mud-creeper Batillaria attramentaria.</title>
        <authorList>
            <person name="Patra A.K."/>
            <person name="Ho P.T."/>
            <person name="Jun S."/>
            <person name="Lee S.J."/>
            <person name="Kim Y."/>
            <person name="Won Y.J."/>
        </authorList>
    </citation>
    <scope>NUCLEOTIDE SEQUENCE [LARGE SCALE GENOMIC DNA]</scope>
    <source>
        <strain evidence="1">Wonlab-2016</strain>
    </source>
</reference>
<dbReference type="AlphaFoldDB" id="A0ABD0K671"/>
<evidence type="ECO:0000313" key="1">
    <source>
        <dbReference type="EMBL" id="KAK7482577.1"/>
    </source>
</evidence>
<proteinExistence type="predicted"/>
<name>A0ABD0K671_9CAEN</name>
<comment type="caution">
    <text evidence="1">The sequence shown here is derived from an EMBL/GenBank/DDBJ whole genome shotgun (WGS) entry which is preliminary data.</text>
</comment>
<keyword evidence="2" id="KW-1185">Reference proteome</keyword>
<dbReference type="EMBL" id="JACVVK020000242">
    <property type="protein sequence ID" value="KAK7482577.1"/>
    <property type="molecule type" value="Genomic_DNA"/>
</dbReference>
<protein>
    <submittedName>
        <fullName evidence="1">Uncharacterized protein</fullName>
    </submittedName>
</protein>
<evidence type="ECO:0000313" key="2">
    <source>
        <dbReference type="Proteomes" id="UP001519460"/>
    </source>
</evidence>